<dbReference type="SUPFAM" id="SSF82153">
    <property type="entry name" value="FAS1 domain"/>
    <property type="match status" value="2"/>
</dbReference>
<dbReference type="InterPro" id="IPR036378">
    <property type="entry name" value="FAS1_dom_sf"/>
</dbReference>
<organism evidence="3 4">
    <name type="scientific">Varroa destructor</name>
    <name type="common">Honeybee mite</name>
    <dbReference type="NCBI Taxonomy" id="109461"/>
    <lineage>
        <taxon>Eukaryota</taxon>
        <taxon>Metazoa</taxon>
        <taxon>Ecdysozoa</taxon>
        <taxon>Arthropoda</taxon>
        <taxon>Chelicerata</taxon>
        <taxon>Arachnida</taxon>
        <taxon>Acari</taxon>
        <taxon>Parasitiformes</taxon>
        <taxon>Mesostigmata</taxon>
        <taxon>Gamasina</taxon>
        <taxon>Dermanyssoidea</taxon>
        <taxon>Varroidae</taxon>
        <taxon>Varroa</taxon>
    </lineage>
</organism>
<feature type="compositionally biased region" description="Polar residues" evidence="1">
    <location>
        <begin position="25"/>
        <end position="36"/>
    </location>
</feature>
<evidence type="ECO:0000313" key="3">
    <source>
        <dbReference type="EnsemblMetazoa" id="XP_022663090"/>
    </source>
</evidence>
<dbReference type="PANTHER" id="PTHR10900:SF122">
    <property type="entry name" value="FAS1 DOMAIN-CONTAINING PROTEIN"/>
    <property type="match status" value="1"/>
</dbReference>
<dbReference type="SMART" id="SM00554">
    <property type="entry name" value="FAS1"/>
    <property type="match status" value="2"/>
</dbReference>
<dbReference type="Pfam" id="PF02469">
    <property type="entry name" value="Fasciclin"/>
    <property type="match status" value="2"/>
</dbReference>
<dbReference type="GO" id="GO:0016236">
    <property type="term" value="P:macroautophagy"/>
    <property type="evidence" value="ECO:0007669"/>
    <property type="project" value="TreeGrafter"/>
</dbReference>
<accession>A0A7M7K867</accession>
<protein>
    <recommendedName>
        <fullName evidence="2">FAS1 domain-containing protein</fullName>
    </recommendedName>
</protein>
<dbReference type="GO" id="GO:0005615">
    <property type="term" value="C:extracellular space"/>
    <property type="evidence" value="ECO:0007669"/>
    <property type="project" value="TreeGrafter"/>
</dbReference>
<feature type="domain" description="FAS1" evidence="2">
    <location>
        <begin position="135"/>
        <end position="264"/>
    </location>
</feature>
<dbReference type="KEGG" id="vde:111251081"/>
<dbReference type="EnsemblMetazoa" id="XM_022807355">
    <property type="protein sequence ID" value="XP_022663090"/>
    <property type="gene ID" value="LOC111251081"/>
</dbReference>
<keyword evidence="4" id="KW-1185">Reference proteome</keyword>
<name>A0A7M7K867_VARDE</name>
<dbReference type="InterPro" id="IPR000782">
    <property type="entry name" value="FAS1_domain"/>
</dbReference>
<dbReference type="AlphaFoldDB" id="A0A7M7K867"/>
<dbReference type="InterPro" id="IPR050904">
    <property type="entry name" value="Adhesion/Biosynth-related"/>
</dbReference>
<sequence length="426" mass="46992">MHTPEVQPDIEIASGGPQYPFNPPGSVTPTSASTTTIRHPLPPQFELASRPSITLPMIANTTSAPTPIRPIATYKPPVATRSPMKRNSCVVEAPFCSSCLAKISSSEPWFPYPPPLFIPAVCSRCSILQVILNRLPEEVTVFSDILKLASFGEIVDFNEVLTEANGQVTVLAPSDAAFAYLPISIDDLKQRLVRSPNELRRFILYHLLPGYVTSRDLKPDAWIATCLFEKSIYINNDRQVNGAPLQSRDINHKHGSIHTLGRVLWPVAEDSVQLYLDANPFLSQFASWYRNFARVSKNDMVTVFAPTNAAFERVAPSIRKNLAKNDVLKARTVQKHIVPGLWFSSSISPSGAVLTPMDGLSVTCTAIKFEFNDPHKYQQKSGLSKADKLLTFGSSRVIASDQFVTNGVIHIVDKLNTDQLELCGFS</sequence>
<evidence type="ECO:0000256" key="1">
    <source>
        <dbReference type="SAM" id="MobiDB-lite"/>
    </source>
</evidence>
<dbReference type="Proteomes" id="UP000594260">
    <property type="component" value="Unplaced"/>
</dbReference>
<feature type="domain" description="FAS1" evidence="2">
    <location>
        <begin position="269"/>
        <end position="416"/>
    </location>
</feature>
<dbReference type="PROSITE" id="PS50213">
    <property type="entry name" value="FAS1"/>
    <property type="match status" value="2"/>
</dbReference>
<dbReference type="RefSeq" id="XP_022663090.1">
    <property type="nucleotide sequence ID" value="XM_022807355.1"/>
</dbReference>
<dbReference type="PANTHER" id="PTHR10900">
    <property type="entry name" value="PERIOSTIN-RELATED"/>
    <property type="match status" value="1"/>
</dbReference>
<evidence type="ECO:0000313" key="4">
    <source>
        <dbReference type="Proteomes" id="UP000594260"/>
    </source>
</evidence>
<proteinExistence type="predicted"/>
<reference evidence="3" key="1">
    <citation type="submission" date="2021-01" db="UniProtKB">
        <authorList>
            <consortium name="EnsemblMetazoa"/>
        </authorList>
    </citation>
    <scope>IDENTIFICATION</scope>
</reference>
<dbReference type="OrthoDB" id="286301at2759"/>
<dbReference type="Gene3D" id="2.30.180.10">
    <property type="entry name" value="FAS1 domain"/>
    <property type="match status" value="2"/>
</dbReference>
<evidence type="ECO:0000259" key="2">
    <source>
        <dbReference type="PROSITE" id="PS50213"/>
    </source>
</evidence>
<feature type="region of interest" description="Disordered" evidence="1">
    <location>
        <begin position="1"/>
        <end position="36"/>
    </location>
</feature>
<dbReference type="InParanoid" id="A0A7M7K867"/>
<dbReference type="GeneID" id="111251081"/>